<reference evidence="3 4" key="1">
    <citation type="journal article" date="2009" name="Proc. Natl. Acad. Sci. U.S.A.">
        <title>Hamiltonella defensa, genome evolution of protective bacterial endosymbiont from pathogenic ancestors.</title>
        <authorList>
            <person name="Degnan P.H."/>
            <person name="Yu Y."/>
            <person name="Sisneros N."/>
            <person name="Wing R.A."/>
            <person name="Moran N.A."/>
        </authorList>
    </citation>
    <scope>NUCLEOTIDE SEQUENCE [LARGE SCALE GENOMIC DNA]</scope>
    <source>
        <strain evidence="4">5AT</strain>
    </source>
</reference>
<dbReference type="KEGG" id="hde:HDEF_p0032"/>
<evidence type="ECO:0000313" key="3">
    <source>
        <dbReference type="EMBL" id="ACQ68909.1"/>
    </source>
</evidence>
<evidence type="ECO:0000313" key="4">
    <source>
        <dbReference type="Proteomes" id="UP000002334"/>
    </source>
</evidence>
<keyword evidence="1" id="KW-0175">Coiled coil</keyword>
<feature type="compositionally biased region" description="Polar residues" evidence="2">
    <location>
        <begin position="8"/>
        <end position="20"/>
    </location>
</feature>
<name>C3M8D8_HAMD5</name>
<evidence type="ECO:0000256" key="1">
    <source>
        <dbReference type="SAM" id="Coils"/>
    </source>
</evidence>
<evidence type="ECO:0000256" key="2">
    <source>
        <dbReference type="SAM" id="MobiDB-lite"/>
    </source>
</evidence>
<keyword evidence="3" id="KW-0614">Plasmid</keyword>
<feature type="region of interest" description="Disordered" evidence="2">
    <location>
        <begin position="221"/>
        <end position="251"/>
    </location>
</feature>
<sequence>MMPRDYPSNRSLFTGDKSSPSSLWAAFMKKIIFVSNQKERNDLSIKGKNTMNETKDRFDFDERGSDHHEASNLSTEPTPPPEFPSKKKIFWGLGSKELGMFACFTVLGGAFIFWPSPSEQTGFARFASSPSVYEPSAFFKKDSEEKAIPSWNVNTQNHAALSEAFTRFQQEMALILEARRLFAEENREAIGALSARLDAKNQEIKQLKQQLGDMAIRFESQQTQKHLPDKKRAPKPDQKRPRPSSGTTGYRLHSLSQGMAWIAYQGSTYAVREGDTLGKIKIHQIDTAKRQIDTSAGVIQ</sequence>
<organism evidence="3 4">
    <name type="scientific">Hamiltonella defensa subsp. Acyrthosiphon pisum (strain 5AT)</name>
    <dbReference type="NCBI Taxonomy" id="572265"/>
    <lineage>
        <taxon>Bacteria</taxon>
        <taxon>Pseudomonadati</taxon>
        <taxon>Pseudomonadota</taxon>
        <taxon>Gammaproteobacteria</taxon>
        <taxon>Enterobacterales</taxon>
        <taxon>Enterobacteriaceae</taxon>
        <taxon>aphid secondary symbionts</taxon>
        <taxon>Candidatus Williamhamiltonella</taxon>
    </lineage>
</organism>
<dbReference type="HOGENOM" id="CLU_926763_0_0_6"/>
<dbReference type="AlphaFoldDB" id="C3M8D8"/>
<feature type="region of interest" description="Disordered" evidence="2">
    <location>
        <begin position="44"/>
        <end position="83"/>
    </location>
</feature>
<keyword evidence="4" id="KW-1185">Reference proteome</keyword>
<dbReference type="eggNOG" id="ENOG5031T3R">
    <property type="taxonomic scope" value="Bacteria"/>
</dbReference>
<dbReference type="Proteomes" id="UP000002334">
    <property type="component" value="Plasmid pHD5AT"/>
</dbReference>
<feature type="region of interest" description="Disordered" evidence="2">
    <location>
        <begin position="1"/>
        <end position="20"/>
    </location>
</feature>
<feature type="coiled-coil region" evidence="1">
    <location>
        <begin position="190"/>
        <end position="217"/>
    </location>
</feature>
<geneLocation type="plasmid" evidence="3 4">
    <name>pHD5AT</name>
</geneLocation>
<protein>
    <submittedName>
        <fullName evidence="3">TraP conjugal transfer protein</fullName>
    </submittedName>
</protein>
<dbReference type="EMBL" id="CP001278">
    <property type="protein sequence ID" value="ACQ68909.1"/>
    <property type="molecule type" value="Genomic_DNA"/>
</dbReference>
<dbReference type="InterPro" id="IPR049608">
    <property type="entry name" value="TraP-like"/>
</dbReference>
<gene>
    <name evidence="3" type="primary">traP</name>
    <name evidence="3" type="ordered locus">HDEF_p0032</name>
</gene>
<proteinExistence type="predicted"/>
<feature type="compositionally biased region" description="Basic and acidic residues" evidence="2">
    <location>
        <begin position="53"/>
        <end position="70"/>
    </location>
</feature>
<feature type="compositionally biased region" description="Basic and acidic residues" evidence="2">
    <location>
        <begin position="226"/>
        <end position="240"/>
    </location>
</feature>
<accession>C3M8D8</accession>
<dbReference type="NCBIfam" id="NF033885">
    <property type="entry name" value="conj_TraP_IncI1"/>
    <property type="match status" value="1"/>
</dbReference>